<dbReference type="PROSITE" id="PS00491">
    <property type="entry name" value="PROLINE_PEPTIDASE"/>
    <property type="match status" value="1"/>
</dbReference>
<gene>
    <name evidence="8" type="ORF">CNY62_01680</name>
</gene>
<dbReference type="Gene3D" id="3.40.350.10">
    <property type="entry name" value="Creatinase/prolidase N-terminal domain"/>
    <property type="match status" value="1"/>
</dbReference>
<dbReference type="OrthoDB" id="9806388at2"/>
<proteinExistence type="inferred from homology"/>
<sequence length="353" mass="38551">MQRIEKIRKKMDEQGIESVLVTSPYNLRYATGFTGSTGIAIITQEAAYFITDFRYTEQATAECSEFTVVEHHSSMFEEANKCLQTHQLKTLHYEADYVTVTLKQELVKSFGVNLEPVSGLFEALRMVKDAAEIEVVKQAIAISDNAFSAILDFIRPGVTEQEVSNELLFNMMRQGATGASFDTIVASGHRSAMPHGVASNKIIETGDFVTLDFGCYYNGYVSDMTRTIAVGEPSDKLREIYDVTLKANLAVIDQVRAGQTGIEIDKIARDVITAAGYGEAFGHSLGHGIGLEIHEGPNASAKSPHVIEAGNIITDEPGIYLPGIGGVRIEDDILIKTDGIEVLTHSPKDLIIL</sequence>
<keyword evidence="4" id="KW-0378">Hydrolase</keyword>
<evidence type="ECO:0000256" key="5">
    <source>
        <dbReference type="RuleBase" id="RU000590"/>
    </source>
</evidence>
<feature type="domain" description="Creatinase N-terminal" evidence="7">
    <location>
        <begin position="3"/>
        <end position="127"/>
    </location>
</feature>
<dbReference type="Gene3D" id="3.90.230.10">
    <property type="entry name" value="Creatinase/methionine aminopeptidase superfamily"/>
    <property type="match status" value="1"/>
</dbReference>
<reference evidence="8 9" key="1">
    <citation type="submission" date="2017-09" db="EMBL/GenBank/DDBJ databases">
        <title>Complete Genome Sequences of Two Strains of the Meat Spoilage Bacterium Brochothrix thermosphacta Isolated from Ground Chicken.</title>
        <authorList>
            <person name="Paoli G.C."/>
            <person name="Wijey C."/>
            <person name="Chen C.-Y."/>
            <person name="Nguyen L."/>
            <person name="Yan X."/>
            <person name="Irwin P.L."/>
        </authorList>
    </citation>
    <scope>NUCLEOTIDE SEQUENCE [LARGE SCALE GENOMIC DNA]</scope>
    <source>
        <strain evidence="8 9">BI</strain>
    </source>
</reference>
<keyword evidence="8" id="KW-0645">Protease</keyword>
<dbReference type="AlphaFoldDB" id="A0A1D2KV11"/>
<evidence type="ECO:0000256" key="1">
    <source>
        <dbReference type="ARBA" id="ARBA00001936"/>
    </source>
</evidence>
<comment type="similarity">
    <text evidence="2 5">Belongs to the peptidase M24B family.</text>
</comment>
<keyword evidence="8" id="KW-0031">Aminopeptidase</keyword>
<dbReference type="PANTHER" id="PTHR46112:SF3">
    <property type="entry name" value="AMINOPEPTIDASE YPDF"/>
    <property type="match status" value="1"/>
</dbReference>
<dbReference type="GO" id="GO:0046872">
    <property type="term" value="F:metal ion binding"/>
    <property type="evidence" value="ECO:0007669"/>
    <property type="project" value="UniProtKB-KW"/>
</dbReference>
<evidence type="ECO:0000256" key="3">
    <source>
        <dbReference type="ARBA" id="ARBA00022723"/>
    </source>
</evidence>
<dbReference type="FunFam" id="3.90.230.10:FF:000014">
    <property type="entry name" value="Aminopeptidase P family protein"/>
    <property type="match status" value="1"/>
</dbReference>
<organism evidence="8 9">
    <name type="scientific">Brochothrix thermosphacta</name>
    <name type="common">Microbacterium thermosphactum</name>
    <dbReference type="NCBI Taxonomy" id="2756"/>
    <lineage>
        <taxon>Bacteria</taxon>
        <taxon>Bacillati</taxon>
        <taxon>Bacillota</taxon>
        <taxon>Bacilli</taxon>
        <taxon>Bacillales</taxon>
        <taxon>Listeriaceae</taxon>
        <taxon>Brochothrix</taxon>
    </lineage>
</organism>
<evidence type="ECO:0000259" key="7">
    <source>
        <dbReference type="Pfam" id="PF01321"/>
    </source>
</evidence>
<keyword evidence="9" id="KW-1185">Reference proteome</keyword>
<dbReference type="InterPro" id="IPR029149">
    <property type="entry name" value="Creatin/AminoP/Spt16_N"/>
</dbReference>
<evidence type="ECO:0000256" key="4">
    <source>
        <dbReference type="ARBA" id="ARBA00022801"/>
    </source>
</evidence>
<dbReference type="InterPro" id="IPR000587">
    <property type="entry name" value="Creatinase_N"/>
</dbReference>
<dbReference type="Pfam" id="PF01321">
    <property type="entry name" value="Creatinase_N"/>
    <property type="match status" value="1"/>
</dbReference>
<evidence type="ECO:0000256" key="2">
    <source>
        <dbReference type="ARBA" id="ARBA00008766"/>
    </source>
</evidence>
<accession>A0A1D2KV11</accession>
<dbReference type="EMBL" id="CP023483">
    <property type="protein sequence ID" value="ATF25197.1"/>
    <property type="molecule type" value="Genomic_DNA"/>
</dbReference>
<dbReference type="InterPro" id="IPR000994">
    <property type="entry name" value="Pept_M24"/>
</dbReference>
<dbReference type="InterPro" id="IPR050659">
    <property type="entry name" value="Peptidase_M24B"/>
</dbReference>
<comment type="cofactor">
    <cofactor evidence="1">
        <name>Mn(2+)</name>
        <dbReference type="ChEBI" id="CHEBI:29035"/>
    </cofactor>
</comment>
<dbReference type="STRING" id="2756.BFR44_01895"/>
<name>A0A1D2KV11_BROTH</name>
<dbReference type="SUPFAM" id="SSF55920">
    <property type="entry name" value="Creatinase/aminopeptidase"/>
    <property type="match status" value="1"/>
</dbReference>
<dbReference type="CDD" id="cd01092">
    <property type="entry name" value="APP-like"/>
    <property type="match status" value="1"/>
</dbReference>
<evidence type="ECO:0000313" key="8">
    <source>
        <dbReference type="EMBL" id="ATF25197.1"/>
    </source>
</evidence>
<dbReference type="InterPro" id="IPR036005">
    <property type="entry name" value="Creatinase/aminopeptidase-like"/>
</dbReference>
<dbReference type="GO" id="GO:0004177">
    <property type="term" value="F:aminopeptidase activity"/>
    <property type="evidence" value="ECO:0007669"/>
    <property type="project" value="UniProtKB-KW"/>
</dbReference>
<dbReference type="InterPro" id="IPR001131">
    <property type="entry name" value="Peptidase_M24B_aminopep-P_CS"/>
</dbReference>
<dbReference type="PANTHER" id="PTHR46112">
    <property type="entry name" value="AMINOPEPTIDASE"/>
    <property type="match status" value="1"/>
</dbReference>
<dbReference type="SUPFAM" id="SSF53092">
    <property type="entry name" value="Creatinase/prolidase N-terminal domain"/>
    <property type="match status" value="1"/>
</dbReference>
<dbReference type="Pfam" id="PF00557">
    <property type="entry name" value="Peptidase_M24"/>
    <property type="match status" value="1"/>
</dbReference>
<dbReference type="KEGG" id="bths:CNY62_01680"/>
<feature type="domain" description="Peptidase M24" evidence="6">
    <location>
        <begin position="136"/>
        <end position="336"/>
    </location>
</feature>
<dbReference type="RefSeq" id="WP_036027606.1">
    <property type="nucleotide sequence ID" value="NZ_CP023483.1"/>
</dbReference>
<protein>
    <submittedName>
        <fullName evidence="8">Aminopeptidase P family protein</fullName>
    </submittedName>
</protein>
<evidence type="ECO:0000259" key="6">
    <source>
        <dbReference type="Pfam" id="PF00557"/>
    </source>
</evidence>
<dbReference type="Proteomes" id="UP000243591">
    <property type="component" value="Chromosome"/>
</dbReference>
<keyword evidence="3 5" id="KW-0479">Metal-binding</keyword>
<evidence type="ECO:0000313" key="9">
    <source>
        <dbReference type="Proteomes" id="UP000243591"/>
    </source>
</evidence>